<keyword evidence="1 4" id="KW-0378">Hydrolase</keyword>
<dbReference type="AlphaFoldDB" id="A0AA96WC58"/>
<dbReference type="SUPFAM" id="SSF53474">
    <property type="entry name" value="alpha/beta-Hydrolases"/>
    <property type="match status" value="1"/>
</dbReference>
<evidence type="ECO:0000256" key="1">
    <source>
        <dbReference type="ARBA" id="ARBA00022801"/>
    </source>
</evidence>
<dbReference type="PANTHER" id="PTHR43056:SF10">
    <property type="entry name" value="COCE_NOND FAMILY, PUTATIVE (AFU_ORTHOLOGUE AFUA_7G00600)-RELATED"/>
    <property type="match status" value="1"/>
</dbReference>
<dbReference type="InterPro" id="IPR013736">
    <property type="entry name" value="Xaa-Pro_dipept_C"/>
</dbReference>
<reference evidence="4" key="1">
    <citation type="submission" date="2020-05" db="EMBL/GenBank/DDBJ databases">
        <authorList>
            <person name="Zhu T."/>
            <person name="Keshari N."/>
            <person name="Lu X."/>
        </authorList>
    </citation>
    <scope>NUCLEOTIDE SEQUENCE</scope>
    <source>
        <strain evidence="4">NK1-12</strain>
    </source>
</reference>
<dbReference type="NCBIfam" id="TIGR00976">
    <property type="entry name" value="CocE_NonD"/>
    <property type="match status" value="2"/>
</dbReference>
<gene>
    <name evidence="4" type="ORF">HJG54_05765</name>
</gene>
<dbReference type="Gene3D" id="2.60.120.260">
    <property type="entry name" value="Galactose-binding domain-like"/>
    <property type="match status" value="1"/>
</dbReference>
<protein>
    <submittedName>
        <fullName evidence="4">CocE/NonD family hydrolase</fullName>
    </submittedName>
</protein>
<evidence type="ECO:0000259" key="3">
    <source>
        <dbReference type="SMART" id="SM00939"/>
    </source>
</evidence>
<feature type="domain" description="Xaa-Pro dipeptidyl-peptidase C-terminal" evidence="3">
    <location>
        <begin position="304"/>
        <end position="579"/>
    </location>
</feature>
<dbReference type="SUPFAM" id="SSF49785">
    <property type="entry name" value="Galactose-binding domain-like"/>
    <property type="match status" value="1"/>
</dbReference>
<feature type="compositionally biased region" description="Basic and acidic residues" evidence="2">
    <location>
        <begin position="361"/>
        <end position="385"/>
    </location>
</feature>
<accession>A0AA96WC58</accession>
<dbReference type="InterPro" id="IPR029058">
    <property type="entry name" value="AB_hydrolase_fold"/>
</dbReference>
<dbReference type="Gene3D" id="3.40.50.1820">
    <property type="entry name" value="alpha/beta hydrolase"/>
    <property type="match status" value="1"/>
</dbReference>
<dbReference type="SMART" id="SM00939">
    <property type="entry name" value="PepX_C"/>
    <property type="match status" value="1"/>
</dbReference>
<sequence length="600" mass="66054">MVYPVGSKQTLSMLTRDGVRLDADVYRPDSADSFPVLLMRQPYGRAIASTVVYAHPSWYAAQGYIVVIQDVRGRGSSTGEFELFAHEITDGEDAVNWAANLPQSNGQVGMYGFSYQGMTQLYAAAARPPALKTICPSMIGYDLYHDWAYEGGAFCYQLNLGWAIQLASETARRQANSDAYRTLYTAARNLPITDPVDLHSGILNQLAPNSHYHDWLAHPEPDAYWQILSPCSYMENVDLPMLHIGGWYDTHLRGTLRFYRDMAARSRFPQHLIVGPWAHLPWGRKVGSVDYGPEANSPIDRLQLRWFDQFLKGIDTGLLDQPPVCLFEMGSNRWRQFDQFPSPAPIAYRLVTTGLAAMDEREGRLEPVRDGGDAAREPRRTRGDGDSTQCFAASDKTQNSNLGSADSPEAKTQNLKHCLPDTLVHDPWRPVPSLGGHAGFPAGSFERSAIDCRSDVLTYTTEPLAADLHLAGEITVELYCTADTPSFDLCAILSEVKPNGSVYNITQAYQRLTSPRSARLTSRISPTPHQLTLQPTCIRIPQGSAIRLSISAACFPAYGVNPGTGAAVHQGCLLDAGVITIAIFSESNGLSCVYLAIQQN</sequence>
<dbReference type="RefSeq" id="WP_316433860.1">
    <property type="nucleotide sequence ID" value="NZ_CP053586.1"/>
</dbReference>
<name>A0AA96WC58_9CYAN</name>
<dbReference type="Pfam" id="PF02129">
    <property type="entry name" value="Peptidase_S15"/>
    <property type="match status" value="1"/>
</dbReference>
<dbReference type="InterPro" id="IPR050585">
    <property type="entry name" value="Xaa-Pro_dipeptidyl-ppase/CocE"/>
</dbReference>
<dbReference type="GO" id="GO:0008239">
    <property type="term" value="F:dipeptidyl-peptidase activity"/>
    <property type="evidence" value="ECO:0007669"/>
    <property type="project" value="InterPro"/>
</dbReference>
<evidence type="ECO:0000256" key="2">
    <source>
        <dbReference type="SAM" id="MobiDB-lite"/>
    </source>
</evidence>
<feature type="region of interest" description="Disordered" evidence="2">
    <location>
        <begin position="361"/>
        <end position="411"/>
    </location>
</feature>
<proteinExistence type="predicted"/>
<evidence type="ECO:0000313" key="4">
    <source>
        <dbReference type="EMBL" id="WNZ22414.1"/>
    </source>
</evidence>
<dbReference type="PANTHER" id="PTHR43056">
    <property type="entry name" value="PEPTIDASE S9 PROLYL OLIGOPEPTIDASE"/>
    <property type="match status" value="1"/>
</dbReference>
<organism evidence="4">
    <name type="scientific">Leptolyngbya sp. NK1-12</name>
    <dbReference type="NCBI Taxonomy" id="2547451"/>
    <lineage>
        <taxon>Bacteria</taxon>
        <taxon>Bacillati</taxon>
        <taxon>Cyanobacteriota</taxon>
        <taxon>Cyanophyceae</taxon>
        <taxon>Leptolyngbyales</taxon>
        <taxon>Leptolyngbyaceae</taxon>
        <taxon>Leptolyngbya group</taxon>
        <taxon>Leptolyngbya</taxon>
    </lineage>
</organism>
<feature type="compositionally biased region" description="Polar residues" evidence="2">
    <location>
        <begin position="386"/>
        <end position="411"/>
    </location>
</feature>
<dbReference type="EMBL" id="CP053586">
    <property type="protein sequence ID" value="WNZ22414.1"/>
    <property type="molecule type" value="Genomic_DNA"/>
</dbReference>
<dbReference type="InterPro" id="IPR005674">
    <property type="entry name" value="CocE/Ser_esterase"/>
</dbReference>
<dbReference type="Gene3D" id="1.10.3020.10">
    <property type="entry name" value="alpha-amino acid ester hydrolase ( Helical cap domain)"/>
    <property type="match status" value="1"/>
</dbReference>
<dbReference type="InterPro" id="IPR008979">
    <property type="entry name" value="Galactose-bd-like_sf"/>
</dbReference>
<dbReference type="InterPro" id="IPR000383">
    <property type="entry name" value="Xaa-Pro-like_dom"/>
</dbReference>
<dbReference type="Pfam" id="PF08530">
    <property type="entry name" value="PepX_C"/>
    <property type="match status" value="1"/>
</dbReference>